<dbReference type="PANTHER" id="PTHR10363:SF2">
    <property type="entry name" value="BLEOMYCIN HYDROLASE"/>
    <property type="match status" value="1"/>
</dbReference>
<evidence type="ECO:0000256" key="1">
    <source>
        <dbReference type="ARBA" id="ARBA00022670"/>
    </source>
</evidence>
<keyword evidence="4" id="KW-1185">Reference proteome</keyword>
<dbReference type="Gene3D" id="3.90.70.10">
    <property type="entry name" value="Cysteine proteinases"/>
    <property type="match status" value="1"/>
</dbReference>
<keyword evidence="1" id="KW-0645">Protease</keyword>
<reference evidence="5" key="1">
    <citation type="submission" date="2025-08" db="UniProtKB">
        <authorList>
            <consortium name="RefSeq"/>
        </authorList>
    </citation>
    <scope>IDENTIFICATION</scope>
</reference>
<keyword evidence="2 5" id="KW-0378">Hydrolase</keyword>
<dbReference type="KEGG" id="tsr:106550437"/>
<sequence>MVGGRKTLYNNQPVELLKKMVAASIQDGEAVWFGCDVGKCFNSKLGINDLKIYNHELMFGVSVKNMKKDERLIFGDSMMTHAMVITAFTKKEEPDEGYEKWRVENSWGEDRGNKGYLLMTDDWFSEFVYEVVVDRKHVPEEVLEVLQQEPTSLPAWDPMGALAH</sequence>
<evidence type="ECO:0000256" key="2">
    <source>
        <dbReference type="ARBA" id="ARBA00022801"/>
    </source>
</evidence>
<dbReference type="GO" id="GO:0070005">
    <property type="term" value="F:cysteine-type aminopeptidase activity"/>
    <property type="evidence" value="ECO:0007669"/>
    <property type="project" value="InterPro"/>
</dbReference>
<dbReference type="AlphaFoldDB" id="A0A6I9YJ63"/>
<accession>A0A6I9YJ63</accession>
<keyword evidence="3" id="KW-0788">Thiol protease</keyword>
<dbReference type="RefSeq" id="XP_013923825.1">
    <property type="nucleotide sequence ID" value="XM_014068350.1"/>
</dbReference>
<dbReference type="GO" id="GO:0043418">
    <property type="term" value="P:homocysteine catabolic process"/>
    <property type="evidence" value="ECO:0007669"/>
    <property type="project" value="TreeGrafter"/>
</dbReference>
<dbReference type="SUPFAM" id="SSF54001">
    <property type="entry name" value="Cysteine proteinases"/>
    <property type="match status" value="1"/>
</dbReference>
<organism evidence="4 5">
    <name type="scientific">Thamnophis sirtalis</name>
    <dbReference type="NCBI Taxonomy" id="35019"/>
    <lineage>
        <taxon>Eukaryota</taxon>
        <taxon>Metazoa</taxon>
        <taxon>Chordata</taxon>
        <taxon>Craniata</taxon>
        <taxon>Vertebrata</taxon>
        <taxon>Euteleostomi</taxon>
        <taxon>Lepidosauria</taxon>
        <taxon>Squamata</taxon>
        <taxon>Bifurcata</taxon>
        <taxon>Unidentata</taxon>
        <taxon>Episquamata</taxon>
        <taxon>Toxicofera</taxon>
        <taxon>Serpentes</taxon>
        <taxon>Colubroidea</taxon>
        <taxon>Colubridae</taxon>
        <taxon>Natricinae</taxon>
        <taxon>Thamnophis</taxon>
    </lineage>
</organism>
<dbReference type="Pfam" id="PF03051">
    <property type="entry name" value="Peptidase_C1_2"/>
    <property type="match status" value="1"/>
</dbReference>
<evidence type="ECO:0000256" key="3">
    <source>
        <dbReference type="ARBA" id="ARBA00022807"/>
    </source>
</evidence>
<dbReference type="Proteomes" id="UP000504617">
    <property type="component" value="Unplaced"/>
</dbReference>
<evidence type="ECO:0000313" key="5">
    <source>
        <dbReference type="RefSeq" id="XP_013923825.1"/>
    </source>
</evidence>
<dbReference type="PANTHER" id="PTHR10363">
    <property type="entry name" value="BLEOMYCIN HYDROLASE"/>
    <property type="match status" value="1"/>
</dbReference>
<gene>
    <name evidence="5" type="primary">BLMH</name>
</gene>
<name>A0A6I9YJ63_9SAUR</name>
<evidence type="ECO:0000313" key="4">
    <source>
        <dbReference type="Proteomes" id="UP000504617"/>
    </source>
</evidence>
<proteinExistence type="predicted"/>
<dbReference type="GO" id="GO:0009636">
    <property type="term" value="P:response to toxic substance"/>
    <property type="evidence" value="ECO:0007669"/>
    <property type="project" value="TreeGrafter"/>
</dbReference>
<dbReference type="InterPro" id="IPR004134">
    <property type="entry name" value="Peptidase_C1B"/>
</dbReference>
<protein>
    <submittedName>
        <fullName evidence="5">Bleomycin hydrolase</fullName>
    </submittedName>
</protein>
<dbReference type="GO" id="GO:0006508">
    <property type="term" value="P:proteolysis"/>
    <property type="evidence" value="ECO:0007669"/>
    <property type="project" value="UniProtKB-KW"/>
</dbReference>
<dbReference type="CTD" id="642"/>
<dbReference type="GeneID" id="106550437"/>
<dbReference type="OrthoDB" id="2666448at2759"/>
<dbReference type="InterPro" id="IPR038765">
    <property type="entry name" value="Papain-like_cys_pep_sf"/>
</dbReference>
<dbReference type="GO" id="GO:0005737">
    <property type="term" value="C:cytoplasm"/>
    <property type="evidence" value="ECO:0007669"/>
    <property type="project" value="TreeGrafter"/>
</dbReference>